<dbReference type="PANTHER" id="PTHR30329">
    <property type="entry name" value="STATOR ELEMENT OF FLAGELLAR MOTOR COMPLEX"/>
    <property type="match status" value="1"/>
</dbReference>
<evidence type="ECO:0000256" key="2">
    <source>
        <dbReference type="ARBA" id="ARBA00023136"/>
    </source>
</evidence>
<dbReference type="STRING" id="981384.GCA_000192475_00322"/>
<dbReference type="InterPro" id="IPR006665">
    <property type="entry name" value="OmpA-like"/>
</dbReference>
<evidence type="ECO:0000313" key="7">
    <source>
        <dbReference type="EMBL" id="RLJ98508.1"/>
    </source>
</evidence>
<dbReference type="InterPro" id="IPR006690">
    <property type="entry name" value="OMPA-like_CS"/>
</dbReference>
<dbReference type="InterPro" id="IPR036761">
    <property type="entry name" value="TTHA0802/YceI-like_sf"/>
</dbReference>
<dbReference type="SUPFAM" id="SSF103088">
    <property type="entry name" value="OmpA-like"/>
    <property type="match status" value="1"/>
</dbReference>
<feature type="chain" id="PRO_5019760321" evidence="5">
    <location>
        <begin position="25"/>
        <end position="351"/>
    </location>
</feature>
<reference evidence="7 8" key="1">
    <citation type="submission" date="2018-10" db="EMBL/GenBank/DDBJ databases">
        <title>Genomic Encyclopedia of Archaeal and Bacterial Type Strains, Phase II (KMG-II): from individual species to whole genera.</title>
        <authorList>
            <person name="Goeker M."/>
        </authorList>
    </citation>
    <scope>NUCLEOTIDE SEQUENCE [LARGE SCALE GENOMIC DNA]</scope>
    <source>
        <strain evidence="7 8">DSM 29317</strain>
    </source>
</reference>
<dbReference type="AlphaFoldDB" id="A0A497YRA8"/>
<dbReference type="InterPro" id="IPR036737">
    <property type="entry name" value="OmpA-like_sf"/>
</dbReference>
<keyword evidence="2 4" id="KW-0472">Membrane</keyword>
<dbReference type="Gene3D" id="3.30.1330.60">
    <property type="entry name" value="OmpA-like domain"/>
    <property type="match status" value="1"/>
</dbReference>
<gene>
    <name evidence="7" type="ORF">CLV75_4208</name>
</gene>
<dbReference type="Pfam" id="PF04264">
    <property type="entry name" value="YceI"/>
    <property type="match status" value="1"/>
</dbReference>
<keyword evidence="8" id="KW-1185">Reference proteome</keyword>
<dbReference type="PROSITE" id="PS01068">
    <property type="entry name" value="OMPA_1"/>
    <property type="match status" value="1"/>
</dbReference>
<evidence type="ECO:0000256" key="4">
    <source>
        <dbReference type="PROSITE-ProRule" id="PRU00473"/>
    </source>
</evidence>
<dbReference type="RefSeq" id="WP_010443420.1">
    <property type="nucleotide sequence ID" value="NZ_AEYW01000024.1"/>
</dbReference>
<feature type="signal peptide" evidence="5">
    <location>
        <begin position="1"/>
        <end position="24"/>
    </location>
</feature>
<name>A0A497YRA8_9RHOB</name>
<keyword evidence="3" id="KW-0998">Cell outer membrane</keyword>
<dbReference type="InterPro" id="IPR006664">
    <property type="entry name" value="OMP_bac"/>
</dbReference>
<feature type="domain" description="OmpA-like" evidence="6">
    <location>
        <begin position="236"/>
        <end position="351"/>
    </location>
</feature>
<dbReference type="Gene3D" id="2.40.128.110">
    <property type="entry name" value="Lipid/polyisoprenoid-binding, YceI-like"/>
    <property type="match status" value="1"/>
</dbReference>
<proteinExistence type="predicted"/>
<evidence type="ECO:0000313" key="8">
    <source>
        <dbReference type="Proteomes" id="UP000271700"/>
    </source>
</evidence>
<evidence type="ECO:0000256" key="3">
    <source>
        <dbReference type="ARBA" id="ARBA00023237"/>
    </source>
</evidence>
<dbReference type="PROSITE" id="PS51123">
    <property type="entry name" value="OMPA_2"/>
    <property type="match status" value="1"/>
</dbReference>
<evidence type="ECO:0000259" key="6">
    <source>
        <dbReference type="PROSITE" id="PS51123"/>
    </source>
</evidence>
<evidence type="ECO:0000256" key="5">
    <source>
        <dbReference type="SAM" id="SignalP"/>
    </source>
</evidence>
<sequence>MPRSTLMRVLIAIALLVLSNAASAQSADPFEHGWTLDAETSELQFLSVKKNSVAENSGFATLTGVINPDGAAEIRVLMDSVDTNIDLRNVRMRFLFFETFNYPEAVITAQLPPEKLVDLHQARHKIIDLPYTLSLHGVTKDGVAQVAITLVDNDRVAVANTTPIAIALPDFNLEEGRGKLQEAAGVDILPFGFVSFGFVFDRAQAGTPPQLVAASTTPGAAALETKGNLDREACEGRMEILSRTGNIYFNSGSARLSDASIPLLTNLHNIVDRCPELTIEIGGHTDSDGSDSANRVLSERRAQAVNTYLVNQGIAPERLVTVGYGESRPVTSNDTAEGKRRNRRIEFVPVN</sequence>
<accession>A0A497YRA8</accession>
<organism evidence="7 8">
    <name type="scientific">Ruegeria conchae</name>
    <dbReference type="NCBI Taxonomy" id="981384"/>
    <lineage>
        <taxon>Bacteria</taxon>
        <taxon>Pseudomonadati</taxon>
        <taxon>Pseudomonadota</taxon>
        <taxon>Alphaproteobacteria</taxon>
        <taxon>Rhodobacterales</taxon>
        <taxon>Roseobacteraceae</taxon>
        <taxon>Ruegeria</taxon>
    </lineage>
</organism>
<dbReference type="Proteomes" id="UP000271700">
    <property type="component" value="Unassembled WGS sequence"/>
</dbReference>
<dbReference type="InterPro" id="IPR050330">
    <property type="entry name" value="Bact_OuterMem_StrucFunc"/>
</dbReference>
<dbReference type="SUPFAM" id="SSF101874">
    <property type="entry name" value="YceI-like"/>
    <property type="match status" value="1"/>
</dbReference>
<dbReference type="EMBL" id="RCCT01000009">
    <property type="protein sequence ID" value="RLJ98508.1"/>
    <property type="molecule type" value="Genomic_DNA"/>
</dbReference>
<dbReference type="Pfam" id="PF00691">
    <property type="entry name" value="OmpA"/>
    <property type="match status" value="1"/>
</dbReference>
<keyword evidence="5" id="KW-0732">Signal</keyword>
<dbReference type="InterPro" id="IPR007372">
    <property type="entry name" value="Lipid/polyisoprenoid-bd_YceI"/>
</dbReference>
<comment type="caution">
    <text evidence="7">The sequence shown here is derived from an EMBL/GenBank/DDBJ whole genome shotgun (WGS) entry which is preliminary data.</text>
</comment>
<comment type="subcellular location">
    <subcellularLocation>
        <location evidence="1">Cell outer membrane</location>
    </subcellularLocation>
</comment>
<evidence type="ECO:0000256" key="1">
    <source>
        <dbReference type="ARBA" id="ARBA00004442"/>
    </source>
</evidence>
<dbReference type="GO" id="GO:0009279">
    <property type="term" value="C:cell outer membrane"/>
    <property type="evidence" value="ECO:0007669"/>
    <property type="project" value="UniProtKB-SubCell"/>
</dbReference>
<dbReference type="CDD" id="cd07185">
    <property type="entry name" value="OmpA_C-like"/>
    <property type="match status" value="1"/>
</dbReference>
<dbReference type="PANTHER" id="PTHR30329:SF21">
    <property type="entry name" value="LIPOPROTEIN YIAD-RELATED"/>
    <property type="match status" value="1"/>
</dbReference>
<dbReference type="SMART" id="SM00867">
    <property type="entry name" value="YceI"/>
    <property type="match status" value="1"/>
</dbReference>
<dbReference type="PRINTS" id="PR01021">
    <property type="entry name" value="OMPADOMAIN"/>
</dbReference>
<protein>
    <submittedName>
        <fullName evidence="7">YceI-like domain-containing protein</fullName>
    </submittedName>
</protein>
<dbReference type="OrthoDB" id="5525824at2"/>